<protein>
    <submittedName>
        <fullName evidence="2">Uncharacterized protein</fullName>
    </submittedName>
</protein>
<evidence type="ECO:0000313" key="3">
    <source>
        <dbReference type="Proteomes" id="UP000664991"/>
    </source>
</evidence>
<dbReference type="AlphaFoldDB" id="A0A836A4T9"/>
<dbReference type="Proteomes" id="UP000664991">
    <property type="component" value="Unassembled WGS sequence"/>
</dbReference>
<accession>A0A836A4T9</accession>
<reference evidence="2 3" key="1">
    <citation type="submission" date="2020-12" db="EMBL/GenBank/DDBJ databases">
        <title>De novo assembly of Tibetan sheep genome.</title>
        <authorList>
            <person name="Li X."/>
        </authorList>
    </citation>
    <scope>NUCLEOTIDE SEQUENCE [LARGE SCALE GENOMIC DNA]</scope>
    <source>
        <tissue evidence="2">Heart</tissue>
    </source>
</reference>
<sequence>MSASLRSQEKARQDPGALEQHQKRDVAVKRNRPDLCSVKPLFRGHICGETGRSREIPWEELCDVDPLGILSLWVEVRGFLHRKDQASFRGQGGWCLLMERLRIQTGAQILESRQVVLAPLHSLFQAPPFLS</sequence>
<evidence type="ECO:0000256" key="1">
    <source>
        <dbReference type="SAM" id="MobiDB-lite"/>
    </source>
</evidence>
<name>A0A836A4T9_SHEEP</name>
<comment type="caution">
    <text evidence="2">The sequence shown here is derived from an EMBL/GenBank/DDBJ whole genome shotgun (WGS) entry which is preliminary data.</text>
</comment>
<proteinExistence type="predicted"/>
<feature type="region of interest" description="Disordered" evidence="1">
    <location>
        <begin position="1"/>
        <end position="26"/>
    </location>
</feature>
<gene>
    <name evidence="2" type="ORF">JEQ12_019042</name>
</gene>
<evidence type="ECO:0000313" key="2">
    <source>
        <dbReference type="EMBL" id="KAG5205792.1"/>
    </source>
</evidence>
<organism evidence="2 3">
    <name type="scientific">Ovis aries</name>
    <name type="common">Sheep</name>
    <dbReference type="NCBI Taxonomy" id="9940"/>
    <lineage>
        <taxon>Eukaryota</taxon>
        <taxon>Metazoa</taxon>
        <taxon>Chordata</taxon>
        <taxon>Craniata</taxon>
        <taxon>Vertebrata</taxon>
        <taxon>Euteleostomi</taxon>
        <taxon>Mammalia</taxon>
        <taxon>Eutheria</taxon>
        <taxon>Laurasiatheria</taxon>
        <taxon>Artiodactyla</taxon>
        <taxon>Ruminantia</taxon>
        <taxon>Pecora</taxon>
        <taxon>Bovidae</taxon>
        <taxon>Caprinae</taxon>
        <taxon>Ovis</taxon>
    </lineage>
</organism>
<dbReference type="EMBL" id="JAEMGP010000008">
    <property type="protein sequence ID" value="KAG5205792.1"/>
    <property type="molecule type" value="Genomic_DNA"/>
</dbReference>